<keyword evidence="7" id="KW-1185">Reference proteome</keyword>
<dbReference type="PATRIC" id="fig|477184.5.peg.5218"/>
<feature type="transmembrane region" description="Helical" evidence="4">
    <location>
        <begin position="139"/>
        <end position="162"/>
    </location>
</feature>
<keyword evidence="3 4" id="KW-0472">Membrane</keyword>
<dbReference type="PANTHER" id="PTHR43129">
    <property type="entry name" value="FOSMIDOMYCIN RESISTANCE PROTEIN"/>
    <property type="match status" value="1"/>
</dbReference>
<dbReference type="eggNOG" id="COG2271">
    <property type="taxonomic scope" value="Bacteria"/>
</dbReference>
<comment type="caution">
    <text evidence="6">The sequence shown here is derived from an EMBL/GenBank/DDBJ whole genome shotgun (WGS) entry which is preliminary data.</text>
</comment>
<evidence type="ECO:0000256" key="4">
    <source>
        <dbReference type="SAM" id="Phobius"/>
    </source>
</evidence>
<dbReference type="AlphaFoldDB" id="H0FEV7"/>
<dbReference type="PROSITE" id="PS50850">
    <property type="entry name" value="MFS"/>
    <property type="match status" value="1"/>
</dbReference>
<feature type="transmembrane region" description="Helical" evidence="4">
    <location>
        <begin position="168"/>
        <end position="186"/>
    </location>
</feature>
<dbReference type="Proteomes" id="UP000003113">
    <property type="component" value="Unassembled WGS sequence"/>
</dbReference>
<dbReference type="InterPro" id="IPR020846">
    <property type="entry name" value="MFS_dom"/>
</dbReference>
<feature type="transmembrane region" description="Helical" evidence="4">
    <location>
        <begin position="229"/>
        <end position="250"/>
    </location>
</feature>
<dbReference type="SUPFAM" id="SSF103473">
    <property type="entry name" value="MFS general substrate transporter"/>
    <property type="match status" value="1"/>
</dbReference>
<dbReference type="EMBL" id="AGUF01000087">
    <property type="protein sequence ID" value="EHK63065.1"/>
    <property type="molecule type" value="Genomic_DNA"/>
</dbReference>
<sequence length="423" mass="43496">MISDADIRRRDWKIILLIGVAHASSHFFQLVLPSLYGALGLEFGLDFARLGLLVSTFYVVSGIGQASSGFVVDRIGARPVLWFGLGCFVLSGVLIGSATGYAMLMAAAIVGGIGNSVFHPADYSIINHRITAPRLGHAFSTHGLTGNLGWALTPVFITSITLLANWRVAAYSAAALVALVLLLTVLGRDLLGGPSPIEARGDAKDASKPAAQPQEGVLATLVALLAKPALWGAFLFFACTSIALSSVQNYTIPLLGQLYDLSKVTASSALSGYMVASAVGMAAGGFLVSANPRTERTVMVALILAGLTLVVLALGLVPAVLAAPVVALAGFCSGVAAPSRDMLIRRVTPKGSTGSVYGLVYSGMDVGSALGPLAFGLLLDAGLRQGPWVGAGVAFTAAAFLAQWIAVQARRAEPAPAAASVRP</sequence>
<evidence type="ECO:0000256" key="2">
    <source>
        <dbReference type="ARBA" id="ARBA00022989"/>
    </source>
</evidence>
<organism evidence="6 7">
    <name type="scientific">Achromobacter arsenitoxydans SY8</name>
    <dbReference type="NCBI Taxonomy" id="477184"/>
    <lineage>
        <taxon>Bacteria</taxon>
        <taxon>Pseudomonadati</taxon>
        <taxon>Pseudomonadota</taxon>
        <taxon>Betaproteobacteria</taxon>
        <taxon>Burkholderiales</taxon>
        <taxon>Alcaligenaceae</taxon>
        <taxon>Achromobacter</taxon>
    </lineage>
</organism>
<protein>
    <submittedName>
        <fullName evidence="6">Major facilitator protein</fullName>
    </submittedName>
</protein>
<dbReference type="PANTHER" id="PTHR43129:SF1">
    <property type="entry name" value="FOSMIDOMYCIN RESISTANCE PROTEIN"/>
    <property type="match status" value="1"/>
</dbReference>
<dbReference type="Pfam" id="PF07690">
    <property type="entry name" value="MFS_1"/>
    <property type="match status" value="1"/>
</dbReference>
<dbReference type="Gene3D" id="1.20.1250.20">
    <property type="entry name" value="MFS general substrate transporter like domains"/>
    <property type="match status" value="1"/>
</dbReference>
<gene>
    <name evidence="6" type="ORF">KYC_26607</name>
</gene>
<evidence type="ECO:0000256" key="3">
    <source>
        <dbReference type="ARBA" id="ARBA00023136"/>
    </source>
</evidence>
<dbReference type="InterPro" id="IPR011701">
    <property type="entry name" value="MFS"/>
</dbReference>
<feature type="transmembrane region" description="Helical" evidence="4">
    <location>
        <begin position="12"/>
        <end position="32"/>
    </location>
</feature>
<evidence type="ECO:0000313" key="7">
    <source>
        <dbReference type="Proteomes" id="UP000003113"/>
    </source>
</evidence>
<accession>H0FEV7</accession>
<dbReference type="GO" id="GO:0022857">
    <property type="term" value="F:transmembrane transporter activity"/>
    <property type="evidence" value="ECO:0007669"/>
    <property type="project" value="InterPro"/>
</dbReference>
<feature type="transmembrane region" description="Helical" evidence="4">
    <location>
        <begin position="79"/>
        <end position="95"/>
    </location>
</feature>
<evidence type="ECO:0000313" key="6">
    <source>
        <dbReference type="EMBL" id="EHK63065.1"/>
    </source>
</evidence>
<dbReference type="STRING" id="477184.KYC_26607"/>
<dbReference type="InterPro" id="IPR036259">
    <property type="entry name" value="MFS_trans_sf"/>
</dbReference>
<keyword evidence="1 4" id="KW-0812">Transmembrane</keyword>
<evidence type="ECO:0000256" key="1">
    <source>
        <dbReference type="ARBA" id="ARBA00022692"/>
    </source>
</evidence>
<dbReference type="GO" id="GO:0005886">
    <property type="term" value="C:plasma membrane"/>
    <property type="evidence" value="ECO:0007669"/>
    <property type="project" value="TreeGrafter"/>
</dbReference>
<feature type="transmembrane region" description="Helical" evidence="4">
    <location>
        <begin position="297"/>
        <end position="314"/>
    </location>
</feature>
<feature type="domain" description="Major facilitator superfamily (MFS) profile" evidence="5">
    <location>
        <begin position="1"/>
        <end position="410"/>
    </location>
</feature>
<evidence type="ECO:0000259" key="5">
    <source>
        <dbReference type="PROSITE" id="PS50850"/>
    </source>
</evidence>
<feature type="transmembrane region" description="Helical" evidence="4">
    <location>
        <begin position="358"/>
        <end position="379"/>
    </location>
</feature>
<reference evidence="6 7" key="1">
    <citation type="journal article" date="2012" name="J. Bacteriol.">
        <title>Genome sequence of the highly efficient arsenite-oxidizing bacterium Achromobacter arsenitoxydans SY8.</title>
        <authorList>
            <person name="Li X."/>
            <person name="Hu Y."/>
            <person name="Gong J."/>
            <person name="Lin Y."/>
            <person name="Johnstone L."/>
            <person name="Rensing C."/>
            <person name="Wang G."/>
        </authorList>
    </citation>
    <scope>NUCLEOTIDE SEQUENCE [LARGE SCALE GENOMIC DNA]</scope>
    <source>
        <strain evidence="6 7">SY8</strain>
    </source>
</reference>
<name>H0FEV7_9BURK</name>
<feature type="transmembrane region" description="Helical" evidence="4">
    <location>
        <begin position="385"/>
        <end position="407"/>
    </location>
</feature>
<feature type="transmembrane region" description="Helical" evidence="4">
    <location>
        <begin position="52"/>
        <end position="72"/>
    </location>
</feature>
<proteinExistence type="predicted"/>
<keyword evidence="2 4" id="KW-1133">Transmembrane helix</keyword>
<feature type="transmembrane region" description="Helical" evidence="4">
    <location>
        <begin position="270"/>
        <end position="290"/>
    </location>
</feature>